<evidence type="ECO:0000259" key="5">
    <source>
        <dbReference type="PROSITE" id="PS50119"/>
    </source>
</evidence>
<dbReference type="SMART" id="SM00449">
    <property type="entry name" value="SPRY"/>
    <property type="match status" value="1"/>
</dbReference>
<dbReference type="InterPro" id="IPR050143">
    <property type="entry name" value="TRIM/RBCC"/>
</dbReference>
<dbReference type="Gene3D" id="4.10.830.40">
    <property type="match status" value="1"/>
</dbReference>
<feature type="domain" description="B30.2/SPRY" evidence="6">
    <location>
        <begin position="199"/>
        <end position="406"/>
    </location>
</feature>
<dbReference type="InterPro" id="IPR043136">
    <property type="entry name" value="B30.2/SPRY_sf"/>
</dbReference>
<dbReference type="FunFam" id="1.20.120.1750:FF:000040">
    <property type="entry name" value="RBR-type E3 ubiquitin transferase"/>
    <property type="match status" value="1"/>
</dbReference>
<dbReference type="SUPFAM" id="SSF49899">
    <property type="entry name" value="Concanavalin A-like lectins/glucanases"/>
    <property type="match status" value="1"/>
</dbReference>
<feature type="coiled-coil region" evidence="4">
    <location>
        <begin position="83"/>
        <end position="150"/>
    </location>
</feature>
<dbReference type="EMBL" id="QBIY01012612">
    <property type="protein sequence ID" value="RXN21457.1"/>
    <property type="molecule type" value="Genomic_DNA"/>
</dbReference>
<dbReference type="Gene3D" id="3.30.160.60">
    <property type="entry name" value="Classic Zinc Finger"/>
    <property type="match status" value="1"/>
</dbReference>
<dbReference type="InterPro" id="IPR003879">
    <property type="entry name" value="Butyrophylin_SPRY"/>
</dbReference>
<dbReference type="FunFam" id="2.60.120.920:FF:000004">
    <property type="entry name" value="Butyrophilin subfamily 1 member A1"/>
    <property type="match status" value="1"/>
</dbReference>
<dbReference type="PROSITE" id="PS50119">
    <property type="entry name" value="ZF_BBOX"/>
    <property type="match status" value="1"/>
</dbReference>
<keyword evidence="7" id="KW-0436">Ligase</keyword>
<protein>
    <submittedName>
        <fullName evidence="7">E3 ubiquitin-ligase TRIM39-like protein</fullName>
    </submittedName>
</protein>
<dbReference type="InterPro" id="IPR000315">
    <property type="entry name" value="Znf_B-box"/>
</dbReference>
<evidence type="ECO:0000256" key="2">
    <source>
        <dbReference type="ARBA" id="ARBA00022833"/>
    </source>
</evidence>
<keyword evidence="1 3" id="KW-0479">Metal-binding</keyword>
<dbReference type="InterPro" id="IPR013320">
    <property type="entry name" value="ConA-like_dom_sf"/>
</dbReference>
<name>A0A498MXU3_LABRO</name>
<dbReference type="Pfam" id="PF25600">
    <property type="entry name" value="TRIM_CC"/>
    <property type="match status" value="1"/>
</dbReference>
<dbReference type="Pfam" id="PF13765">
    <property type="entry name" value="PRY"/>
    <property type="match status" value="1"/>
</dbReference>
<dbReference type="SMART" id="SM00336">
    <property type="entry name" value="BBOX"/>
    <property type="match status" value="1"/>
</dbReference>
<dbReference type="CDD" id="cd19769">
    <property type="entry name" value="Bbox2_TRIM16-like"/>
    <property type="match status" value="1"/>
</dbReference>
<dbReference type="InterPro" id="IPR006574">
    <property type="entry name" value="PRY"/>
</dbReference>
<dbReference type="SMART" id="SM00589">
    <property type="entry name" value="PRY"/>
    <property type="match status" value="1"/>
</dbReference>
<comment type="caution">
    <text evidence="7">The sequence shown here is derived from an EMBL/GenBank/DDBJ whole genome shotgun (WGS) entry which is preliminary data.</text>
</comment>
<evidence type="ECO:0000256" key="4">
    <source>
        <dbReference type="SAM" id="Coils"/>
    </source>
</evidence>
<dbReference type="STRING" id="84645.A0A498MXU3"/>
<dbReference type="PROSITE" id="PS50188">
    <property type="entry name" value="B302_SPRY"/>
    <property type="match status" value="1"/>
</dbReference>
<sequence>MRTAIKSCLHCGTSFCESHLEPHKTAEKLKKHKLINPVKNLEEYICKNHERPLDLYCRFDQTAICQFCTECDHKNHNTVPLEKESLQAKEKEIEENIKFFQDTFDRSNAELLDLMEEKHKETERRGEELIRELDEEIVELKKRQSELEQLSHPMDLTQIISLLCNPIYTNRSKNISISALEHGGILRKTISQLQSVLDEKMKEAVGRELRSVQHYAVDVTFDPDTAHPELMLSDNGKNVWNTGKSQKIPDTPKRFDYCSCILGKEGFSSQKFYYEVQVSGTEWDLGVAKESIDRKGDICLNPENGYWTIWLRNRNEYAANDRSPIPLSLKEKPVKVGVFVDFEEGLVSFYDVEASSLRDDGSSPMGQHKFMCPALKEGTVQRCNAEWPYVEVRRLAVLTQEEQSHFEETMAVLAAAEYCEHKTCPGCQTFVERADITNLCAMCTICTAEKGRTFHFCWQCMREWKGPGPRSDRCDNSGCTNPDIEKLAKCRYNGHMATYIFVCLSRSSVVM</sequence>
<evidence type="ECO:0000313" key="7">
    <source>
        <dbReference type="EMBL" id="RXN21457.1"/>
    </source>
</evidence>
<evidence type="ECO:0000256" key="3">
    <source>
        <dbReference type="PROSITE-ProRule" id="PRU00024"/>
    </source>
</evidence>
<evidence type="ECO:0000256" key="1">
    <source>
        <dbReference type="ARBA" id="ARBA00022771"/>
    </source>
</evidence>
<dbReference type="InterPro" id="IPR001870">
    <property type="entry name" value="B30.2/SPRY"/>
</dbReference>
<keyword evidence="8" id="KW-1185">Reference proteome</keyword>
<dbReference type="AlphaFoldDB" id="A0A498MXU3"/>
<gene>
    <name evidence="7" type="ORF">ROHU_024036</name>
</gene>
<accession>A0A498MXU3</accession>
<dbReference type="PANTHER" id="PTHR24103">
    <property type="entry name" value="E3 UBIQUITIN-PROTEIN LIGASE TRIM"/>
    <property type="match status" value="1"/>
</dbReference>
<dbReference type="SUPFAM" id="SSF57845">
    <property type="entry name" value="B-box zinc-binding domain"/>
    <property type="match status" value="1"/>
</dbReference>
<evidence type="ECO:0000259" key="6">
    <source>
        <dbReference type="PROSITE" id="PS50188"/>
    </source>
</evidence>
<proteinExistence type="predicted"/>
<evidence type="ECO:0000313" key="8">
    <source>
        <dbReference type="Proteomes" id="UP000290572"/>
    </source>
</evidence>
<keyword evidence="1 3" id="KW-0863">Zinc-finger</keyword>
<dbReference type="InterPro" id="IPR058030">
    <property type="entry name" value="TRIM8/14/16/25/29/45/65_CC"/>
</dbReference>
<dbReference type="InterPro" id="IPR003877">
    <property type="entry name" value="SPRY_dom"/>
</dbReference>
<dbReference type="PRINTS" id="PR01407">
    <property type="entry name" value="BUTYPHLNCDUF"/>
</dbReference>
<dbReference type="Proteomes" id="UP000290572">
    <property type="component" value="Unassembled WGS sequence"/>
</dbReference>
<keyword evidence="2" id="KW-0862">Zinc</keyword>
<dbReference type="GO" id="GO:0008270">
    <property type="term" value="F:zinc ion binding"/>
    <property type="evidence" value="ECO:0007669"/>
    <property type="project" value="UniProtKB-KW"/>
</dbReference>
<dbReference type="Pfam" id="PF00622">
    <property type="entry name" value="SPRY"/>
    <property type="match status" value="1"/>
</dbReference>
<organism evidence="7 8">
    <name type="scientific">Labeo rohita</name>
    <name type="common">Indian major carp</name>
    <name type="synonym">Cyprinus rohita</name>
    <dbReference type="NCBI Taxonomy" id="84645"/>
    <lineage>
        <taxon>Eukaryota</taxon>
        <taxon>Metazoa</taxon>
        <taxon>Chordata</taxon>
        <taxon>Craniata</taxon>
        <taxon>Vertebrata</taxon>
        <taxon>Euteleostomi</taxon>
        <taxon>Actinopterygii</taxon>
        <taxon>Neopterygii</taxon>
        <taxon>Teleostei</taxon>
        <taxon>Ostariophysi</taxon>
        <taxon>Cypriniformes</taxon>
        <taxon>Cyprinidae</taxon>
        <taxon>Labeoninae</taxon>
        <taxon>Labeonini</taxon>
        <taxon>Labeo</taxon>
    </lineage>
</organism>
<keyword evidence="4" id="KW-0175">Coiled coil</keyword>
<dbReference type="CDD" id="cd13733">
    <property type="entry name" value="SPRY_PRY_C-I_1"/>
    <property type="match status" value="1"/>
</dbReference>
<dbReference type="Gene3D" id="2.60.120.920">
    <property type="match status" value="1"/>
</dbReference>
<reference evidence="7 8" key="1">
    <citation type="submission" date="2018-03" db="EMBL/GenBank/DDBJ databases">
        <title>Draft genome sequence of Rohu Carp (Labeo rohita).</title>
        <authorList>
            <person name="Das P."/>
            <person name="Kushwaha B."/>
            <person name="Joshi C.G."/>
            <person name="Kumar D."/>
            <person name="Nagpure N.S."/>
            <person name="Sahoo L."/>
            <person name="Das S.P."/>
            <person name="Bit A."/>
            <person name="Patnaik S."/>
            <person name="Meher P.K."/>
            <person name="Jayasankar P."/>
            <person name="Koringa P.G."/>
            <person name="Patel N.V."/>
            <person name="Hinsu A.T."/>
            <person name="Kumar R."/>
            <person name="Pandey M."/>
            <person name="Agarwal S."/>
            <person name="Srivastava S."/>
            <person name="Singh M."/>
            <person name="Iquebal M.A."/>
            <person name="Jaiswal S."/>
            <person name="Angadi U.B."/>
            <person name="Kumar N."/>
            <person name="Raza M."/>
            <person name="Shah T.M."/>
            <person name="Rai A."/>
            <person name="Jena J.K."/>
        </authorList>
    </citation>
    <scope>NUCLEOTIDE SEQUENCE [LARGE SCALE GENOMIC DNA]</scope>
    <source>
        <strain evidence="7">DASCIFA01</strain>
        <tissue evidence="7">Testis</tissue>
    </source>
</reference>
<dbReference type="GO" id="GO:0016874">
    <property type="term" value="F:ligase activity"/>
    <property type="evidence" value="ECO:0007669"/>
    <property type="project" value="UniProtKB-KW"/>
</dbReference>
<feature type="domain" description="B box-type" evidence="5">
    <location>
        <begin position="41"/>
        <end position="81"/>
    </location>
</feature>